<name>A0A7W7YVX3_9HYPH</name>
<dbReference type="InterPro" id="IPR036390">
    <property type="entry name" value="WH_DNA-bd_sf"/>
</dbReference>
<dbReference type="RefSeq" id="WP_184144660.1">
    <property type="nucleotide sequence ID" value="NZ_JACHIK010000008.1"/>
</dbReference>
<dbReference type="EMBL" id="JACHIK010000008">
    <property type="protein sequence ID" value="MBB5043288.1"/>
    <property type="molecule type" value="Genomic_DNA"/>
</dbReference>
<evidence type="ECO:0000256" key="2">
    <source>
        <dbReference type="ARBA" id="ARBA00023125"/>
    </source>
</evidence>
<dbReference type="PANTHER" id="PTHR42756:SF1">
    <property type="entry name" value="TRANSCRIPTIONAL REPRESSOR OF EMRAB OPERON"/>
    <property type="match status" value="1"/>
</dbReference>
<dbReference type="Proteomes" id="UP000535406">
    <property type="component" value="Unassembled WGS sequence"/>
</dbReference>
<dbReference type="GO" id="GO:0003677">
    <property type="term" value="F:DNA binding"/>
    <property type="evidence" value="ECO:0007669"/>
    <property type="project" value="UniProtKB-KW"/>
</dbReference>
<dbReference type="PRINTS" id="PR00598">
    <property type="entry name" value="HTHMARR"/>
</dbReference>
<evidence type="ECO:0000313" key="6">
    <source>
        <dbReference type="Proteomes" id="UP000535406"/>
    </source>
</evidence>
<dbReference type="InterPro" id="IPR000835">
    <property type="entry name" value="HTH_MarR-typ"/>
</dbReference>
<dbReference type="SMART" id="SM00347">
    <property type="entry name" value="HTH_MARR"/>
    <property type="match status" value="1"/>
</dbReference>
<organism evidence="5 6">
    <name type="scientific">Shinella fusca</name>
    <dbReference type="NCBI Taxonomy" id="544480"/>
    <lineage>
        <taxon>Bacteria</taxon>
        <taxon>Pseudomonadati</taxon>
        <taxon>Pseudomonadota</taxon>
        <taxon>Alphaproteobacteria</taxon>
        <taxon>Hyphomicrobiales</taxon>
        <taxon>Rhizobiaceae</taxon>
        <taxon>Shinella</taxon>
    </lineage>
</organism>
<accession>A0A7W7YVX3</accession>
<proteinExistence type="predicted"/>
<evidence type="ECO:0000256" key="1">
    <source>
        <dbReference type="ARBA" id="ARBA00023015"/>
    </source>
</evidence>
<evidence type="ECO:0000259" key="4">
    <source>
        <dbReference type="PROSITE" id="PS50995"/>
    </source>
</evidence>
<dbReference type="InterPro" id="IPR023187">
    <property type="entry name" value="Tscrpt_reg_MarR-type_CS"/>
</dbReference>
<evidence type="ECO:0000313" key="5">
    <source>
        <dbReference type="EMBL" id="MBB5043288.1"/>
    </source>
</evidence>
<protein>
    <submittedName>
        <fullName evidence="5">MarR family transcriptional regulator for hemolysin</fullName>
    </submittedName>
</protein>
<feature type="domain" description="HTH marR-type" evidence="4">
    <location>
        <begin position="7"/>
        <end position="139"/>
    </location>
</feature>
<sequence length="151" mass="16831">MTATDPRERILDDLSRVQRKMRALFDARVKERGLTLPRARALLILGRGAQLNQRELADELDIETPTLVRLLDGMEKQGFIERQSVEGDRRAKQIVMTPHGAKVADEVLDLARSLRADVLESISATDMSTTVKVFAAMADNIAKSCRESVEA</sequence>
<dbReference type="AlphaFoldDB" id="A0A7W7YVX3"/>
<dbReference type="PROSITE" id="PS01117">
    <property type="entry name" value="HTH_MARR_1"/>
    <property type="match status" value="1"/>
</dbReference>
<dbReference type="SUPFAM" id="SSF46785">
    <property type="entry name" value="Winged helix' DNA-binding domain"/>
    <property type="match status" value="1"/>
</dbReference>
<dbReference type="Gene3D" id="1.10.10.10">
    <property type="entry name" value="Winged helix-like DNA-binding domain superfamily/Winged helix DNA-binding domain"/>
    <property type="match status" value="1"/>
</dbReference>
<dbReference type="InterPro" id="IPR036388">
    <property type="entry name" value="WH-like_DNA-bd_sf"/>
</dbReference>
<keyword evidence="3" id="KW-0804">Transcription</keyword>
<dbReference type="PANTHER" id="PTHR42756">
    <property type="entry name" value="TRANSCRIPTIONAL REGULATOR, MARR"/>
    <property type="match status" value="1"/>
</dbReference>
<gene>
    <name evidence="5" type="ORF">HNQ66_002692</name>
</gene>
<dbReference type="GO" id="GO:0003700">
    <property type="term" value="F:DNA-binding transcription factor activity"/>
    <property type="evidence" value="ECO:0007669"/>
    <property type="project" value="InterPro"/>
</dbReference>
<keyword evidence="6" id="KW-1185">Reference proteome</keyword>
<keyword evidence="1" id="KW-0805">Transcription regulation</keyword>
<evidence type="ECO:0000256" key="3">
    <source>
        <dbReference type="ARBA" id="ARBA00023163"/>
    </source>
</evidence>
<dbReference type="PROSITE" id="PS50995">
    <property type="entry name" value="HTH_MARR_2"/>
    <property type="match status" value="1"/>
</dbReference>
<reference evidence="5 6" key="1">
    <citation type="submission" date="2020-08" db="EMBL/GenBank/DDBJ databases">
        <title>Genomic Encyclopedia of Type Strains, Phase IV (KMG-IV): sequencing the most valuable type-strain genomes for metagenomic binning, comparative biology and taxonomic classification.</title>
        <authorList>
            <person name="Goeker M."/>
        </authorList>
    </citation>
    <scope>NUCLEOTIDE SEQUENCE [LARGE SCALE GENOMIC DNA]</scope>
    <source>
        <strain evidence="5 6">DSM 21319</strain>
    </source>
</reference>
<keyword evidence="2" id="KW-0238">DNA-binding</keyword>
<comment type="caution">
    <text evidence="5">The sequence shown here is derived from an EMBL/GenBank/DDBJ whole genome shotgun (WGS) entry which is preliminary data.</text>
</comment>
<dbReference type="Pfam" id="PF12802">
    <property type="entry name" value="MarR_2"/>
    <property type="match status" value="1"/>
</dbReference>